<feature type="transmembrane region" description="Helical" evidence="1">
    <location>
        <begin position="28"/>
        <end position="54"/>
    </location>
</feature>
<keyword evidence="1" id="KW-0472">Membrane</keyword>
<evidence type="ECO:0000256" key="1">
    <source>
        <dbReference type="SAM" id="Phobius"/>
    </source>
</evidence>
<proteinExistence type="predicted"/>
<sequence length="184" mass="20512">MKPEDLLDVARIDRFYGQALKALVGPGWWMATIIRVASIAYWVAMVLALGWLVAQALDREPPVEVLSRELLTEKIAAGDSVKVRFHVRRDRTCRTESTWIFFDGQGEYRRFGPVGIEASGPLGPDTFVRSWTVPANAAPGAARLRLVTAWECPTNLLHPLYPVTRVAPDIDFEILPRRGQGKGS</sequence>
<name>A0A9E8A184_9HYPH</name>
<evidence type="ECO:0000313" key="2">
    <source>
        <dbReference type="EMBL" id="UZF88629.1"/>
    </source>
</evidence>
<accession>A0A9E8A184</accession>
<dbReference type="EMBL" id="CP102774">
    <property type="protein sequence ID" value="UZF88629.1"/>
    <property type="molecule type" value="Genomic_DNA"/>
</dbReference>
<organism evidence="2">
    <name type="scientific">Bosea sp. NBC_00436</name>
    <dbReference type="NCBI Taxonomy" id="2969620"/>
    <lineage>
        <taxon>Bacteria</taxon>
        <taxon>Pseudomonadati</taxon>
        <taxon>Pseudomonadota</taxon>
        <taxon>Alphaproteobacteria</taxon>
        <taxon>Hyphomicrobiales</taxon>
        <taxon>Boseaceae</taxon>
        <taxon>Bosea</taxon>
    </lineage>
</organism>
<gene>
    <name evidence="2" type="ORF">NWE54_07515</name>
</gene>
<dbReference type="AlphaFoldDB" id="A0A9E8A184"/>
<keyword evidence="1" id="KW-1133">Transmembrane helix</keyword>
<keyword evidence="1" id="KW-0812">Transmembrane</keyword>
<reference evidence="2" key="1">
    <citation type="submission" date="2022-08" db="EMBL/GenBank/DDBJ databases">
        <title>Complete Genome Sequences of 2 Bosea sp. soil isolates.</title>
        <authorList>
            <person name="Alvarez Arevalo M."/>
            <person name="Sterndorff E.B."/>
            <person name="Faurdal D."/>
            <person name="Joergensen T.S."/>
            <person name="Weber T."/>
        </authorList>
    </citation>
    <scope>NUCLEOTIDE SEQUENCE</scope>
    <source>
        <strain evidence="2">NBC_00436</strain>
    </source>
</reference>
<protein>
    <submittedName>
        <fullName evidence="2">Uncharacterized protein</fullName>
    </submittedName>
</protein>